<protein>
    <submittedName>
        <fullName evidence="1">Uncharacterized protein</fullName>
    </submittedName>
</protein>
<dbReference type="RefSeq" id="WP_170009155.1">
    <property type="nucleotide sequence ID" value="NZ_JABCRE010000002.1"/>
</dbReference>
<dbReference type="AlphaFoldDB" id="A0A848QJ23"/>
<proteinExistence type="predicted"/>
<accession>A0A848QJ23</accession>
<gene>
    <name evidence="1" type="ORF">HKD42_01145</name>
</gene>
<dbReference type="EMBL" id="JABCRE010000002">
    <property type="protein sequence ID" value="NMW30663.1"/>
    <property type="molecule type" value="Genomic_DNA"/>
</dbReference>
<name>A0A848QJ23_9SPHN</name>
<reference evidence="1 2" key="1">
    <citation type="submission" date="2020-04" db="EMBL/GenBank/DDBJ databases">
        <authorList>
            <person name="Liu A."/>
        </authorList>
    </citation>
    <scope>NUCLEOTIDE SEQUENCE [LARGE SCALE GENOMIC DNA]</scope>
    <source>
        <strain evidence="1 2">RZ02</strain>
    </source>
</reference>
<dbReference type="Proteomes" id="UP000561181">
    <property type="component" value="Unassembled WGS sequence"/>
</dbReference>
<sequence>MTALLHFVGFRDDRYWNAVKIWGQPDMIHEAWDCYAADDTAPGDTIVFASGAWNQQPRSFTVEAARSRAERIA</sequence>
<keyword evidence="2" id="KW-1185">Reference proteome</keyword>
<organism evidence="1 2">
    <name type="scientific">Pontixanthobacter rizhaonensis</name>
    <dbReference type="NCBI Taxonomy" id="2730337"/>
    <lineage>
        <taxon>Bacteria</taxon>
        <taxon>Pseudomonadati</taxon>
        <taxon>Pseudomonadota</taxon>
        <taxon>Alphaproteobacteria</taxon>
        <taxon>Sphingomonadales</taxon>
        <taxon>Erythrobacteraceae</taxon>
        <taxon>Pontixanthobacter</taxon>
    </lineage>
</organism>
<comment type="caution">
    <text evidence="1">The sequence shown here is derived from an EMBL/GenBank/DDBJ whole genome shotgun (WGS) entry which is preliminary data.</text>
</comment>
<evidence type="ECO:0000313" key="1">
    <source>
        <dbReference type="EMBL" id="NMW30663.1"/>
    </source>
</evidence>
<evidence type="ECO:0000313" key="2">
    <source>
        <dbReference type="Proteomes" id="UP000561181"/>
    </source>
</evidence>